<dbReference type="STRING" id="1122169.Lsha_1765"/>
<gene>
    <name evidence="2" type="ORF">Lsha_1765</name>
</gene>
<evidence type="ECO:0000313" key="3">
    <source>
        <dbReference type="Proteomes" id="UP000054600"/>
    </source>
</evidence>
<reference evidence="2 3" key="1">
    <citation type="submission" date="2015-11" db="EMBL/GenBank/DDBJ databases">
        <title>Genomic analysis of 38 Legionella species identifies large and diverse effector repertoires.</title>
        <authorList>
            <person name="Burstein D."/>
            <person name="Amaro F."/>
            <person name="Zusman T."/>
            <person name="Lifshitz Z."/>
            <person name="Cohen O."/>
            <person name="Gilbert J.A."/>
            <person name="Pupko T."/>
            <person name="Shuman H.A."/>
            <person name="Segal G."/>
        </authorList>
    </citation>
    <scope>NUCLEOTIDE SEQUENCE [LARGE SCALE GENOMIC DNA]</scope>
    <source>
        <strain evidence="2 3">ATCC 49655</strain>
    </source>
</reference>
<organism evidence="2 3">
    <name type="scientific">Legionella shakespearei DSM 23087</name>
    <dbReference type="NCBI Taxonomy" id="1122169"/>
    <lineage>
        <taxon>Bacteria</taxon>
        <taxon>Pseudomonadati</taxon>
        <taxon>Pseudomonadota</taxon>
        <taxon>Gammaproteobacteria</taxon>
        <taxon>Legionellales</taxon>
        <taxon>Legionellaceae</taxon>
        <taxon>Legionella</taxon>
    </lineage>
</organism>
<dbReference type="EMBL" id="LNYW01000046">
    <property type="protein sequence ID" value="KTD60015.1"/>
    <property type="molecule type" value="Genomic_DNA"/>
</dbReference>
<evidence type="ECO:0000313" key="2">
    <source>
        <dbReference type="EMBL" id="KTD60015.1"/>
    </source>
</evidence>
<feature type="signal peptide" evidence="1">
    <location>
        <begin position="1"/>
        <end position="19"/>
    </location>
</feature>
<dbReference type="AlphaFoldDB" id="A0A0W0YTI2"/>
<proteinExistence type="predicted"/>
<feature type="chain" id="PRO_5006917918" evidence="1">
    <location>
        <begin position="20"/>
        <end position="162"/>
    </location>
</feature>
<evidence type="ECO:0000256" key="1">
    <source>
        <dbReference type="SAM" id="SignalP"/>
    </source>
</evidence>
<keyword evidence="3" id="KW-1185">Reference proteome</keyword>
<dbReference type="RefSeq" id="WP_018576025.1">
    <property type="nucleotide sequence ID" value="NZ_KB892382.1"/>
</dbReference>
<protein>
    <submittedName>
        <fullName evidence="2">Uncharacterized protein</fullName>
    </submittedName>
</protein>
<keyword evidence="1" id="KW-0732">Signal</keyword>
<accession>A0A0W0YTI2</accession>
<name>A0A0W0YTI2_9GAMM</name>
<dbReference type="PATRIC" id="fig|1122169.6.peg.2026"/>
<comment type="caution">
    <text evidence="2">The sequence shown here is derived from an EMBL/GenBank/DDBJ whole genome shotgun (WGS) entry which is preliminary data.</text>
</comment>
<dbReference type="Proteomes" id="UP000054600">
    <property type="component" value="Unassembled WGS sequence"/>
</dbReference>
<sequence>MKKILLFVVCFNWIFAAFADNATLTVSPGSGKAHCFNFACSVLLKPLSTEYSDFADVIITNKSAFETALNIIVTQAPPNGMAIGVFPPPVDSLIYVQYDPSMPAPSVTPCYILPAKRLSPGASCSIRFFADEEAISVGPMRLTIQGANTAPIDVTFEVQQQD</sequence>